<dbReference type="EMBL" id="JAUQOP010000004">
    <property type="protein sequence ID" value="MDO7896290.1"/>
    <property type="molecule type" value="Genomic_DNA"/>
</dbReference>
<dbReference type="RefSeq" id="WP_080964366.1">
    <property type="nucleotide sequence ID" value="NZ_JAUQOP010000004.1"/>
</dbReference>
<dbReference type="PROSITE" id="PS01124">
    <property type="entry name" value="HTH_ARAC_FAMILY_2"/>
    <property type="match status" value="1"/>
</dbReference>
<comment type="caution">
    <text evidence="4">The sequence shown here is derived from an EMBL/GenBank/DDBJ whole genome shotgun (WGS) entry which is preliminary data.</text>
</comment>
<gene>
    <name evidence="4" type="ORF">Q6A48_05240</name>
</gene>
<dbReference type="CDD" id="cd03137">
    <property type="entry name" value="GATase1_AraC_1"/>
    <property type="match status" value="1"/>
</dbReference>
<protein>
    <submittedName>
        <fullName evidence="4">DJ-1/PfpI family protein</fullName>
    </submittedName>
</protein>
<accession>A0ABT9BWA5</accession>
<dbReference type="SUPFAM" id="SSF52317">
    <property type="entry name" value="Class I glutamine amidotransferase-like"/>
    <property type="match status" value="1"/>
</dbReference>
<proteinExistence type="predicted"/>
<keyword evidence="5" id="KW-1185">Reference proteome</keyword>
<dbReference type="Proteomes" id="UP001228019">
    <property type="component" value="Unassembled WGS sequence"/>
</dbReference>
<feature type="domain" description="HTH araC/xylS-type" evidence="3">
    <location>
        <begin position="217"/>
        <end position="315"/>
    </location>
</feature>
<keyword evidence="1" id="KW-0805">Transcription regulation</keyword>
<dbReference type="SMART" id="SM00342">
    <property type="entry name" value="HTH_ARAC"/>
    <property type="match status" value="1"/>
</dbReference>
<dbReference type="PANTHER" id="PTHR43130">
    <property type="entry name" value="ARAC-FAMILY TRANSCRIPTIONAL REGULATOR"/>
    <property type="match status" value="1"/>
</dbReference>
<keyword evidence="2" id="KW-0804">Transcription</keyword>
<dbReference type="InterPro" id="IPR009057">
    <property type="entry name" value="Homeodomain-like_sf"/>
</dbReference>
<dbReference type="Gene3D" id="3.40.50.880">
    <property type="match status" value="1"/>
</dbReference>
<reference evidence="4 5" key="1">
    <citation type="submission" date="2023-07" db="EMBL/GenBank/DDBJ databases">
        <title>Identification of four novel Pseudomonas species associated with bacterial leaf spot of cucurbits.</title>
        <authorList>
            <person name="Fullem K.R."/>
        </authorList>
    </citation>
    <scope>NUCLEOTIDE SEQUENCE [LARGE SCALE GENOMIC DNA]</scope>
    <source>
        <strain evidence="4 5">K18</strain>
    </source>
</reference>
<dbReference type="Gene3D" id="1.10.10.60">
    <property type="entry name" value="Homeodomain-like"/>
    <property type="match status" value="1"/>
</dbReference>
<dbReference type="InterPro" id="IPR029062">
    <property type="entry name" value="Class_I_gatase-like"/>
</dbReference>
<organism evidence="4 5">
    <name type="scientific">Pseudomonas citrulli</name>
    <dbReference type="NCBI Taxonomy" id="3064347"/>
    <lineage>
        <taxon>Bacteria</taxon>
        <taxon>Pseudomonadati</taxon>
        <taxon>Pseudomonadota</taxon>
        <taxon>Gammaproteobacteria</taxon>
        <taxon>Pseudomonadales</taxon>
        <taxon>Pseudomonadaceae</taxon>
        <taxon>Pseudomonas</taxon>
    </lineage>
</organism>
<dbReference type="InterPro" id="IPR002818">
    <property type="entry name" value="DJ-1/PfpI"/>
</dbReference>
<dbReference type="InterPro" id="IPR052158">
    <property type="entry name" value="INH-QAR"/>
</dbReference>
<evidence type="ECO:0000256" key="2">
    <source>
        <dbReference type="ARBA" id="ARBA00023163"/>
    </source>
</evidence>
<evidence type="ECO:0000256" key="1">
    <source>
        <dbReference type="ARBA" id="ARBA00023015"/>
    </source>
</evidence>
<dbReference type="InterPro" id="IPR018060">
    <property type="entry name" value="HTH_AraC"/>
</dbReference>
<evidence type="ECO:0000313" key="4">
    <source>
        <dbReference type="EMBL" id="MDO7896290.1"/>
    </source>
</evidence>
<sequence length="320" mass="35970">MRSKSIQFITYPEVSLLDLAGPLDVFMAANRFSRSDHQPYTISILALNQTTEICSNLSILTETLQAETLSPHTLIIPGGPGIHDFYKDPKFTTHFIHHIDKAKRLISVCTGIFALAYAGKLDGRKATTHWSAYDDLERSFPSIIVKRGPIFINDEHIWTSAGVTSGIDLALAIVEEDLGHTVALEVARHLVMFLKRPGDQNQFSSALTLQSKSSQFSDLHAWINENLGTDLTVPVLANFMNMSERTFIRKYSESMDRTPSKTVELLRLDAARDMLTNSKKPLKTIAKHCGLGRESTLIRRFLKKFGTTPKEYRARFKSTQ</sequence>
<dbReference type="SUPFAM" id="SSF46689">
    <property type="entry name" value="Homeodomain-like"/>
    <property type="match status" value="1"/>
</dbReference>
<evidence type="ECO:0000313" key="5">
    <source>
        <dbReference type="Proteomes" id="UP001228019"/>
    </source>
</evidence>
<dbReference type="PANTHER" id="PTHR43130:SF3">
    <property type="entry name" value="HTH-TYPE TRANSCRIPTIONAL REGULATOR RV1931C"/>
    <property type="match status" value="1"/>
</dbReference>
<name>A0ABT9BWA5_9PSED</name>
<dbReference type="Pfam" id="PF01965">
    <property type="entry name" value="DJ-1_PfpI"/>
    <property type="match status" value="1"/>
</dbReference>
<evidence type="ECO:0000259" key="3">
    <source>
        <dbReference type="PROSITE" id="PS01124"/>
    </source>
</evidence>
<dbReference type="Pfam" id="PF12833">
    <property type="entry name" value="HTH_18"/>
    <property type="match status" value="1"/>
</dbReference>